<dbReference type="Proteomes" id="UP001501183">
    <property type="component" value="Unassembled WGS sequence"/>
</dbReference>
<dbReference type="EMBL" id="BAABFB010000063">
    <property type="protein sequence ID" value="GAA4485808.1"/>
    <property type="molecule type" value="Genomic_DNA"/>
</dbReference>
<accession>A0ABP8PFA4</accession>
<protein>
    <submittedName>
        <fullName evidence="1">Uncharacterized protein</fullName>
    </submittedName>
</protein>
<reference evidence="2" key="1">
    <citation type="journal article" date="2019" name="Int. J. Syst. Evol. Microbiol.">
        <title>The Global Catalogue of Microorganisms (GCM) 10K type strain sequencing project: providing services to taxonomists for standard genome sequencing and annotation.</title>
        <authorList>
            <consortium name="The Broad Institute Genomics Platform"/>
            <consortium name="The Broad Institute Genome Sequencing Center for Infectious Disease"/>
            <person name="Wu L."/>
            <person name="Ma J."/>
        </authorList>
    </citation>
    <scope>NUCLEOTIDE SEQUENCE [LARGE SCALE GENOMIC DNA]</scope>
    <source>
        <strain evidence="2">JCM 32206</strain>
    </source>
</reference>
<proteinExistence type="predicted"/>
<name>A0ABP8PFA4_9NOCA</name>
<evidence type="ECO:0000313" key="2">
    <source>
        <dbReference type="Proteomes" id="UP001501183"/>
    </source>
</evidence>
<sequence>MLPFLTFLAVLGALTAVTLVRRTRGRPLFHLDQFRPAAPLAGRLPEEHDAERAYRDLQAVASRTEPGIGAGRSLAAKQSS</sequence>
<evidence type="ECO:0000313" key="1">
    <source>
        <dbReference type="EMBL" id="GAA4485808.1"/>
    </source>
</evidence>
<organism evidence="1 2">
    <name type="scientific">Rhodococcus olei</name>
    <dbReference type="NCBI Taxonomy" id="2161675"/>
    <lineage>
        <taxon>Bacteria</taxon>
        <taxon>Bacillati</taxon>
        <taxon>Actinomycetota</taxon>
        <taxon>Actinomycetes</taxon>
        <taxon>Mycobacteriales</taxon>
        <taxon>Nocardiaceae</taxon>
        <taxon>Rhodococcus</taxon>
    </lineage>
</organism>
<comment type="caution">
    <text evidence="1">The sequence shown here is derived from an EMBL/GenBank/DDBJ whole genome shotgun (WGS) entry which is preliminary data.</text>
</comment>
<keyword evidence="2" id="KW-1185">Reference proteome</keyword>
<gene>
    <name evidence="1" type="ORF">GCM10023094_41210</name>
</gene>